<reference evidence="2" key="1">
    <citation type="submission" date="2023-05" db="EMBL/GenBank/DDBJ databases">
        <title>Metabolic capabilities are highly conserved among human nasal-associated Corynebacterium species in pangenomic analyses.</title>
        <authorList>
            <person name="Tran T.H."/>
            <person name="Roberts A.Q."/>
            <person name="Escapa I.F."/>
            <person name="Gao W."/>
            <person name="Conlan S."/>
            <person name="Kong H."/>
            <person name="Segre J.A."/>
            <person name="Kelly M.S."/>
            <person name="Lemon K.P."/>
        </authorList>
    </citation>
    <scope>NUCLEOTIDE SEQUENCE</scope>
    <source>
        <strain evidence="2">KPL2618</strain>
    </source>
</reference>
<gene>
    <name evidence="2" type="ORF">QPX58_08840</name>
</gene>
<evidence type="ECO:0000256" key="1">
    <source>
        <dbReference type="SAM" id="Phobius"/>
    </source>
</evidence>
<protein>
    <submittedName>
        <fullName evidence="2">Uncharacterized protein</fullName>
    </submittedName>
</protein>
<dbReference type="Proteomes" id="UP001230317">
    <property type="component" value="Unassembled WGS sequence"/>
</dbReference>
<keyword evidence="1" id="KW-0812">Transmembrane</keyword>
<feature type="transmembrane region" description="Helical" evidence="1">
    <location>
        <begin position="12"/>
        <end position="30"/>
    </location>
</feature>
<keyword evidence="1" id="KW-0472">Membrane</keyword>
<proteinExistence type="predicted"/>
<organism evidence="2 3">
    <name type="scientific">Corynebacterium accolens</name>
    <dbReference type="NCBI Taxonomy" id="38284"/>
    <lineage>
        <taxon>Bacteria</taxon>
        <taxon>Bacillati</taxon>
        <taxon>Actinomycetota</taxon>
        <taxon>Actinomycetes</taxon>
        <taxon>Mycobacteriales</taxon>
        <taxon>Corynebacteriaceae</taxon>
        <taxon>Corynebacterium</taxon>
    </lineage>
</organism>
<dbReference type="AlphaFoldDB" id="A0AAP4BZB6"/>
<dbReference type="RefSeq" id="WP_023028348.1">
    <property type="nucleotide sequence ID" value="NZ_CP100375.1"/>
</dbReference>
<comment type="caution">
    <text evidence="2">The sequence shown here is derived from an EMBL/GenBank/DDBJ whole genome shotgun (WGS) entry which is preliminary data.</text>
</comment>
<sequence length="74" mass="8553">MTFAEHTKRNWLITFFAAIFLAAIVCMIFLNDPHRTMVIAMVFIASSLLLFGAILGIWYLFQRKPKKESASEDR</sequence>
<evidence type="ECO:0000313" key="3">
    <source>
        <dbReference type="Proteomes" id="UP001230317"/>
    </source>
</evidence>
<keyword evidence="1" id="KW-1133">Transmembrane helix</keyword>
<name>A0AAP4BZB6_9CORY</name>
<feature type="transmembrane region" description="Helical" evidence="1">
    <location>
        <begin position="36"/>
        <end position="61"/>
    </location>
</feature>
<evidence type="ECO:0000313" key="2">
    <source>
        <dbReference type="EMBL" id="MDK4335513.1"/>
    </source>
</evidence>
<accession>A0AAP4BZB6</accession>
<dbReference type="EMBL" id="JASNVU010000011">
    <property type="protein sequence ID" value="MDK4335513.1"/>
    <property type="molecule type" value="Genomic_DNA"/>
</dbReference>